<evidence type="ECO:0000256" key="1">
    <source>
        <dbReference type="SAM" id="MobiDB-lite"/>
    </source>
</evidence>
<organism evidence="2 3">
    <name type="scientific">Trifolium medium</name>
    <dbReference type="NCBI Taxonomy" id="97028"/>
    <lineage>
        <taxon>Eukaryota</taxon>
        <taxon>Viridiplantae</taxon>
        <taxon>Streptophyta</taxon>
        <taxon>Embryophyta</taxon>
        <taxon>Tracheophyta</taxon>
        <taxon>Spermatophyta</taxon>
        <taxon>Magnoliopsida</taxon>
        <taxon>eudicotyledons</taxon>
        <taxon>Gunneridae</taxon>
        <taxon>Pentapetalae</taxon>
        <taxon>rosids</taxon>
        <taxon>fabids</taxon>
        <taxon>Fabales</taxon>
        <taxon>Fabaceae</taxon>
        <taxon>Papilionoideae</taxon>
        <taxon>50 kb inversion clade</taxon>
        <taxon>NPAAA clade</taxon>
        <taxon>Hologalegina</taxon>
        <taxon>IRL clade</taxon>
        <taxon>Trifolieae</taxon>
        <taxon>Trifolium</taxon>
    </lineage>
</organism>
<comment type="caution">
    <text evidence="2">The sequence shown here is derived from an EMBL/GenBank/DDBJ whole genome shotgun (WGS) entry which is preliminary data.</text>
</comment>
<name>A0A392UQZ5_9FABA</name>
<feature type="non-terminal residue" evidence="2">
    <location>
        <position position="34"/>
    </location>
</feature>
<sequence length="34" mass="3631">MVAQRAASDRSQCVQGNWRGLATTGDQLAQRPAS</sequence>
<keyword evidence="3" id="KW-1185">Reference proteome</keyword>
<evidence type="ECO:0000313" key="2">
    <source>
        <dbReference type="EMBL" id="MCI74740.1"/>
    </source>
</evidence>
<evidence type="ECO:0000313" key="3">
    <source>
        <dbReference type="Proteomes" id="UP000265520"/>
    </source>
</evidence>
<proteinExistence type="predicted"/>
<dbReference type="Proteomes" id="UP000265520">
    <property type="component" value="Unassembled WGS sequence"/>
</dbReference>
<protein>
    <submittedName>
        <fullName evidence="2">Uncharacterized protein</fullName>
    </submittedName>
</protein>
<feature type="region of interest" description="Disordered" evidence="1">
    <location>
        <begin position="1"/>
        <end position="34"/>
    </location>
</feature>
<accession>A0A392UQZ5</accession>
<reference evidence="2 3" key="1">
    <citation type="journal article" date="2018" name="Front. Plant Sci.">
        <title>Red Clover (Trifolium pratense) and Zigzag Clover (T. medium) - A Picture of Genomic Similarities and Differences.</title>
        <authorList>
            <person name="Dluhosova J."/>
            <person name="Istvanek J."/>
            <person name="Nedelnik J."/>
            <person name="Repkova J."/>
        </authorList>
    </citation>
    <scope>NUCLEOTIDE SEQUENCE [LARGE SCALE GENOMIC DNA]</scope>
    <source>
        <strain evidence="3">cv. 10/8</strain>
        <tissue evidence="2">Leaf</tissue>
    </source>
</reference>
<dbReference type="EMBL" id="LXQA010866753">
    <property type="protein sequence ID" value="MCI74740.1"/>
    <property type="molecule type" value="Genomic_DNA"/>
</dbReference>
<dbReference type="AlphaFoldDB" id="A0A392UQZ5"/>